<evidence type="ECO:0000313" key="3">
    <source>
        <dbReference type="EMBL" id="KUI68553.1"/>
    </source>
</evidence>
<proteinExistence type="predicted"/>
<dbReference type="OrthoDB" id="20774at2759"/>
<dbReference type="InterPro" id="IPR058543">
    <property type="entry name" value="Beta-prop_RSE1/DDB1/CPSF1_2nd"/>
</dbReference>
<organism evidence="3 4">
    <name type="scientific">Cytospora mali</name>
    <name type="common">Apple Valsa canker fungus</name>
    <name type="synonym">Valsa mali</name>
    <dbReference type="NCBI Taxonomy" id="578113"/>
    <lineage>
        <taxon>Eukaryota</taxon>
        <taxon>Fungi</taxon>
        <taxon>Dikarya</taxon>
        <taxon>Ascomycota</taxon>
        <taxon>Pezizomycotina</taxon>
        <taxon>Sordariomycetes</taxon>
        <taxon>Sordariomycetidae</taxon>
        <taxon>Diaporthales</taxon>
        <taxon>Cytosporaceae</taxon>
        <taxon>Cytospora</taxon>
    </lineage>
</organism>
<keyword evidence="4" id="KW-1185">Reference proteome</keyword>
<dbReference type="InterPro" id="IPR015943">
    <property type="entry name" value="WD40/YVTN_repeat-like_dom_sf"/>
</dbReference>
<dbReference type="Pfam" id="PF10433">
    <property type="entry name" value="Beta-prop_RSE1_1st"/>
    <property type="match status" value="1"/>
</dbReference>
<dbReference type="InterPro" id="IPR018846">
    <property type="entry name" value="Beta-prop_RSE1/DDB1/CPSF1_1st"/>
</dbReference>
<gene>
    <name evidence="3" type="ORF">VM1G_04517</name>
</gene>
<dbReference type="PANTHER" id="PTHR10644">
    <property type="entry name" value="DNA REPAIR/RNA PROCESSING CPSF FAMILY"/>
    <property type="match status" value="1"/>
</dbReference>
<name>A0A194VXF5_CYTMA</name>
<dbReference type="SMR" id="A0A194VXF5"/>
<reference evidence="3" key="1">
    <citation type="submission" date="2014-12" db="EMBL/GenBank/DDBJ databases">
        <title>Genome Sequence of Valsa Canker Pathogens Uncovers a Specific Adaption of Colonization on Woody Bark.</title>
        <authorList>
            <person name="Yin Z."/>
            <person name="Liu H."/>
            <person name="Gao X."/>
            <person name="Li Z."/>
            <person name="Song N."/>
            <person name="Ke X."/>
            <person name="Dai Q."/>
            <person name="Wu Y."/>
            <person name="Sun Y."/>
            <person name="Xu J.-R."/>
            <person name="Kang Z.K."/>
            <person name="Wang L."/>
            <person name="Huang L."/>
        </authorList>
    </citation>
    <scope>NUCLEOTIDE SEQUENCE [LARGE SCALE GENOMIC DNA]</scope>
    <source>
        <strain evidence="3">03-8</strain>
    </source>
</reference>
<dbReference type="EMBL" id="CM003101">
    <property type="protein sequence ID" value="KUI68553.1"/>
    <property type="molecule type" value="Genomic_DNA"/>
</dbReference>
<feature type="domain" description="RSE1/DDB1/CPSF1 second beta-propeller" evidence="2">
    <location>
        <begin position="556"/>
        <end position="823"/>
    </location>
</feature>
<accession>A0A194VXF5</accession>
<protein>
    <submittedName>
        <fullName evidence="3">Uncharacterized protein</fullName>
    </submittedName>
</protein>
<feature type="domain" description="RSE1/DDB1/CPSF1 first beta-propeller" evidence="1">
    <location>
        <begin position="58"/>
        <end position="451"/>
    </location>
</feature>
<evidence type="ECO:0000259" key="1">
    <source>
        <dbReference type="Pfam" id="PF10433"/>
    </source>
</evidence>
<evidence type="ECO:0000259" key="2">
    <source>
        <dbReference type="Pfam" id="PF23726"/>
    </source>
</evidence>
<dbReference type="InterPro" id="IPR050358">
    <property type="entry name" value="RSE1/DDB1/CFT1"/>
</dbReference>
<dbReference type="Proteomes" id="UP000078559">
    <property type="component" value="Chromosome 4"/>
</dbReference>
<dbReference type="Pfam" id="PF23726">
    <property type="entry name" value="Beta-prop_RSE1_2nd"/>
    <property type="match status" value="1"/>
</dbReference>
<dbReference type="Gene3D" id="2.130.10.10">
    <property type="entry name" value="YVTN repeat-like/Quinoprotein amine dehydrogenase"/>
    <property type="match status" value="2"/>
</dbReference>
<dbReference type="SUPFAM" id="SSF82171">
    <property type="entry name" value="DPP6 N-terminal domain-like"/>
    <property type="match status" value="1"/>
</dbReference>
<evidence type="ECO:0000313" key="4">
    <source>
        <dbReference type="Proteomes" id="UP000078559"/>
    </source>
</evidence>
<sequence length="1349" mass="150423">MAAQFQSHVLENGQWVTRTTNVDDILSKPTMKPTKQIRQPPPQCGIMTRTVVESPVAHWIIPVRLRSPQHNDIAFVGDHYVQISELRHDLQLHGIVKKKDFGSRIRNAKALGTFSRDDIDANRFQASKFHSKSEDDDFDVDMSDVSAPASSINLPRLPPQLLLIILETGDCIFLFLRPDKSGAFEFVVLQHDLHSSRLVRPGFHLAVDPSSRYMAQACSRNIFVVHELESMSNLNNSFVRGQQLRPIISSRARTVNGVIHTMEFLYPRPQDPQHIILLLIVVNRGVPRLITYDWELGDDLREALSAEKVGHRLPQQHEMPLLIIPLTIRTAFFAVSEGEIAFCKDVLHGAPSFEPCEIDEFPATQHHDGTEPPLWTAWSRPPRLSMYQQTNDHIYLAREDGLVMFLECDSDNILGAAFLVGTFGNVSTAFASLAHHNDDILIFGGDSGLGGTPPREKVTRLSQIPNWSPTVDFVTTNESNRWDNHDGATGKIRQRRDIDPVITGFSQPDRIFAAAGRGKNASIVEYRHGLQANIGVEFDFGTVVKRCFMLPANVADPDYGHHLLLSVPGRSALLHIPSDFLETFDVEQHQTPYDLSSPTLVATQLSQETIVQVTERGVVFVSPSTSTQFAFSTLGVGDAVVTDATLKGDLLAVTSHTDNDSNIHIIKLDVQNLQAVYLYKEELNGEVACLSLCSIGGKMHVVAGLWWNNAVYLDFWCIPERKNVKMVTIRSLTDNLLQNDVQKQVADSIEPFTSIVSVVEDTENTVLIAGSRDGVLMTLSLGNQCQELSVHFEKLGSVPAHVYAARDDSAFVCCDSSLVLISDFQPKKQGFAQKQSIWTVDANDSSKRSPSITSVMVLRESLSGNDANMPLLLLATDHVLLAELQPQTGPVQRHIPLGMTPQKLLYSHVLKCIVVAVKTPDDRPSLMFIDPDNGCDLSYPVKDHNREPVKYISGLGQQGDRILCLEEWHVSSDTGNFYYILVSTRGAPGGGGRVLVVSTKQEKPPLGESRGRILNWTRHKIKGPKEPAYAAGGNFDSVQAVLGSTLVHYRLDREERKLKDVSTFDLGSPAWKVTFAGTSLNTLALTKLDSLKVLKEDEDGRNFTVSHVDPVTRPAIDMIEVAGTWPSSPQPMLESEPGSSIVILADQNSGLTGLWIPWDCPDKDCEVLFEADIPSTVRRLRLGRTLPAWSRGARRDKRFGLLPASVNDAEILGMGIDGSLQSFTLLDLRVWYFLRFLQNIAETSAELYPFTYLQFETIEEEAAYDPRPVVDNSLQMQVDGDLLQRVLDKRALEGLVWTRHEWVGYFSEYLDGVDGGRWTRFENADEEGRIKSYCRLAYEILEYFLMPAL</sequence>